<dbReference type="Proteomes" id="UP000183002">
    <property type="component" value="Unassembled WGS sequence"/>
</dbReference>
<evidence type="ECO:0000313" key="2">
    <source>
        <dbReference type="Proteomes" id="UP000183002"/>
    </source>
</evidence>
<accession>A0A1H8AD19</accession>
<gene>
    <name evidence="1" type="ORF">SAMN05216227_100183</name>
</gene>
<proteinExistence type="predicted"/>
<name>A0A1H8AD19_9RHOB</name>
<sequence>MPCAAHCRVGGRVRAVLHNVGAENRAKTPYISSVKIELARSLR</sequence>
<dbReference type="EMBL" id="FOCO01000001">
    <property type="protein sequence ID" value="SEM68386.1"/>
    <property type="molecule type" value="Genomic_DNA"/>
</dbReference>
<evidence type="ECO:0000313" key="1">
    <source>
        <dbReference type="EMBL" id="SEM68386.1"/>
    </source>
</evidence>
<protein>
    <submittedName>
        <fullName evidence="1">Uncharacterized protein</fullName>
    </submittedName>
</protein>
<keyword evidence="2" id="KW-1185">Reference proteome</keyword>
<reference evidence="1 2" key="1">
    <citation type="submission" date="2016-10" db="EMBL/GenBank/DDBJ databases">
        <authorList>
            <person name="de Groot N.N."/>
        </authorList>
    </citation>
    <scope>NUCLEOTIDE SEQUENCE [LARGE SCALE GENOMIC DNA]</scope>
    <source>
        <strain evidence="1 2">CGMCC 1.10836</strain>
    </source>
</reference>
<organism evidence="1 2">
    <name type="scientific">Pseudorhodobacter antarcticus</name>
    <dbReference type="NCBI Taxonomy" id="1077947"/>
    <lineage>
        <taxon>Bacteria</taxon>
        <taxon>Pseudomonadati</taxon>
        <taxon>Pseudomonadota</taxon>
        <taxon>Alphaproteobacteria</taxon>
        <taxon>Rhodobacterales</taxon>
        <taxon>Paracoccaceae</taxon>
        <taxon>Pseudorhodobacter</taxon>
    </lineage>
</organism>
<dbReference type="STRING" id="1077947.SAMN05216227_100183"/>
<dbReference type="AlphaFoldDB" id="A0A1H8AD19"/>